<comment type="caution">
    <text evidence="1">The sequence shown here is derived from an EMBL/GenBank/DDBJ whole genome shotgun (WGS) entry which is preliminary data.</text>
</comment>
<dbReference type="EMBL" id="JBJUIK010000003">
    <property type="protein sequence ID" value="KAL3532662.1"/>
    <property type="molecule type" value="Genomic_DNA"/>
</dbReference>
<name>A0ABD3ANH8_9GENT</name>
<reference evidence="1 2" key="1">
    <citation type="submission" date="2024-11" db="EMBL/GenBank/DDBJ databases">
        <title>A near-complete genome assembly of Cinchona calisaya.</title>
        <authorList>
            <person name="Lian D.C."/>
            <person name="Zhao X.W."/>
            <person name="Wei L."/>
        </authorList>
    </citation>
    <scope>NUCLEOTIDE SEQUENCE [LARGE SCALE GENOMIC DNA]</scope>
    <source>
        <tissue evidence="1">Nenye</tissue>
    </source>
</reference>
<protein>
    <submittedName>
        <fullName evidence="1">Uncharacterized protein</fullName>
    </submittedName>
</protein>
<proteinExistence type="predicted"/>
<accession>A0ABD3ANH8</accession>
<dbReference type="Proteomes" id="UP001630127">
    <property type="component" value="Unassembled WGS sequence"/>
</dbReference>
<sequence>MDNFSSTIGVSPSQELGTAGVWREDAIAAAKLDHGRDVVAAYDSFAAQHFIFEEPEAIASSRCHGVTATFMEEENAVAVQSEGVACFKAAPLPNSIHHVKFGAALSEDKNIVAIWMERKEKAIVVHEVVAETVATPRPIINGAVCLGLVDDSIVIGSKIQHFAAAMGKNKAATA</sequence>
<evidence type="ECO:0000313" key="2">
    <source>
        <dbReference type="Proteomes" id="UP001630127"/>
    </source>
</evidence>
<evidence type="ECO:0000313" key="1">
    <source>
        <dbReference type="EMBL" id="KAL3532662.1"/>
    </source>
</evidence>
<dbReference type="AlphaFoldDB" id="A0ABD3ANH8"/>
<organism evidence="1 2">
    <name type="scientific">Cinchona calisaya</name>
    <dbReference type="NCBI Taxonomy" id="153742"/>
    <lineage>
        <taxon>Eukaryota</taxon>
        <taxon>Viridiplantae</taxon>
        <taxon>Streptophyta</taxon>
        <taxon>Embryophyta</taxon>
        <taxon>Tracheophyta</taxon>
        <taxon>Spermatophyta</taxon>
        <taxon>Magnoliopsida</taxon>
        <taxon>eudicotyledons</taxon>
        <taxon>Gunneridae</taxon>
        <taxon>Pentapetalae</taxon>
        <taxon>asterids</taxon>
        <taxon>lamiids</taxon>
        <taxon>Gentianales</taxon>
        <taxon>Rubiaceae</taxon>
        <taxon>Cinchonoideae</taxon>
        <taxon>Cinchoneae</taxon>
        <taxon>Cinchona</taxon>
    </lineage>
</organism>
<gene>
    <name evidence="1" type="ORF">ACH5RR_006183</name>
</gene>
<keyword evidence="2" id="KW-1185">Reference proteome</keyword>